<dbReference type="GO" id="GO:0061710">
    <property type="term" value="F:L-threonylcarbamoyladenylate synthase"/>
    <property type="evidence" value="ECO:0007669"/>
    <property type="project" value="UniProtKB-EC"/>
</dbReference>
<dbReference type="PANTHER" id="PTHR17490">
    <property type="entry name" value="SUA5"/>
    <property type="match status" value="1"/>
</dbReference>
<dbReference type="FunFam" id="3.90.870.10:FF:000009">
    <property type="entry name" value="Threonylcarbamoyl-AMP synthase, putative"/>
    <property type="match status" value="1"/>
</dbReference>
<comment type="subcellular location">
    <subcellularLocation>
        <location evidence="1 13">Cytoplasm</location>
    </subcellularLocation>
</comment>
<organism evidence="16 17">
    <name type="scientific">Dokdonella immobilis</name>
    <dbReference type="NCBI Taxonomy" id="578942"/>
    <lineage>
        <taxon>Bacteria</taxon>
        <taxon>Pseudomonadati</taxon>
        <taxon>Pseudomonadota</taxon>
        <taxon>Gammaproteobacteria</taxon>
        <taxon>Lysobacterales</taxon>
        <taxon>Rhodanobacteraceae</taxon>
        <taxon>Dokdonella</taxon>
    </lineage>
</organism>
<dbReference type="InterPro" id="IPR005145">
    <property type="entry name" value="Sua5_C"/>
</dbReference>
<feature type="binding site" evidence="14">
    <location>
        <position position="61"/>
    </location>
    <ligand>
        <name>L-threonine</name>
        <dbReference type="ChEBI" id="CHEBI:57926"/>
    </ligand>
</feature>
<dbReference type="InterPro" id="IPR050156">
    <property type="entry name" value="TC-AMP_synthase_SUA5"/>
</dbReference>
<feature type="binding site" evidence="14">
    <location>
        <position position="145"/>
    </location>
    <ligand>
        <name>ATP</name>
        <dbReference type="ChEBI" id="CHEBI:30616"/>
    </ligand>
</feature>
<dbReference type="InterPro" id="IPR006070">
    <property type="entry name" value="Sua5-like_dom"/>
</dbReference>
<dbReference type="Gene3D" id="3.90.870.10">
    <property type="entry name" value="DHBP synthase"/>
    <property type="match status" value="1"/>
</dbReference>
<feature type="binding site" evidence="14">
    <location>
        <position position="52"/>
    </location>
    <ligand>
        <name>ATP</name>
        <dbReference type="ChEBI" id="CHEBI:30616"/>
    </ligand>
</feature>
<name>A0A1I4YJV5_9GAMM</name>
<feature type="binding site" evidence="14">
    <location>
        <position position="137"/>
    </location>
    <ligand>
        <name>ATP</name>
        <dbReference type="ChEBI" id="CHEBI:30616"/>
    </ligand>
</feature>
<gene>
    <name evidence="16" type="ORF">SAMN05216289_1189</name>
</gene>
<dbReference type="PROSITE" id="PS51163">
    <property type="entry name" value="YRDC"/>
    <property type="match status" value="1"/>
</dbReference>
<feature type="binding site" evidence="14">
    <location>
        <position position="29"/>
    </location>
    <ligand>
        <name>L-threonine</name>
        <dbReference type="ChEBI" id="CHEBI:57926"/>
    </ligand>
</feature>
<evidence type="ECO:0000256" key="14">
    <source>
        <dbReference type="PIRSR" id="PIRSR004930-1"/>
    </source>
</evidence>
<evidence type="ECO:0000256" key="6">
    <source>
        <dbReference type="ARBA" id="ARBA00022679"/>
    </source>
</evidence>
<evidence type="ECO:0000256" key="5">
    <source>
        <dbReference type="ARBA" id="ARBA00022490"/>
    </source>
</evidence>
<dbReference type="RefSeq" id="WP_092408421.1">
    <property type="nucleotide sequence ID" value="NZ_FOVF01000018.1"/>
</dbReference>
<evidence type="ECO:0000313" key="17">
    <source>
        <dbReference type="Proteomes" id="UP000198575"/>
    </source>
</evidence>
<dbReference type="OrthoDB" id="9814580at2"/>
<dbReference type="InterPro" id="IPR038385">
    <property type="entry name" value="Sua5/YwlC_C"/>
</dbReference>
<evidence type="ECO:0000256" key="1">
    <source>
        <dbReference type="ARBA" id="ARBA00004496"/>
    </source>
</evidence>
<evidence type="ECO:0000313" key="16">
    <source>
        <dbReference type="EMBL" id="SFN38335.1"/>
    </source>
</evidence>
<dbReference type="Gene3D" id="3.40.50.11030">
    <property type="entry name" value="Threonylcarbamoyl-AMP synthase, C-terminal domain"/>
    <property type="match status" value="1"/>
</dbReference>
<dbReference type="EC" id="2.7.7.87" evidence="3 13"/>
<feature type="binding site" evidence="14">
    <location>
        <position position="135"/>
    </location>
    <ligand>
        <name>L-threonine</name>
        <dbReference type="ChEBI" id="CHEBI:57926"/>
    </ligand>
</feature>
<dbReference type="AlphaFoldDB" id="A0A1I4YJV5"/>
<dbReference type="EMBL" id="FOVF01000018">
    <property type="protein sequence ID" value="SFN38335.1"/>
    <property type="molecule type" value="Genomic_DNA"/>
</dbReference>
<evidence type="ECO:0000256" key="13">
    <source>
        <dbReference type="PIRNR" id="PIRNR004930"/>
    </source>
</evidence>
<comment type="similarity">
    <text evidence="2 13">Belongs to the SUA5 family.</text>
</comment>
<feature type="binding site" evidence="14">
    <location>
        <position position="175"/>
    </location>
    <ligand>
        <name>L-threonine</name>
        <dbReference type="ChEBI" id="CHEBI:57926"/>
    </ligand>
</feature>
<dbReference type="GO" id="GO:0003725">
    <property type="term" value="F:double-stranded RNA binding"/>
    <property type="evidence" value="ECO:0007669"/>
    <property type="project" value="UniProtKB-UniRule"/>
</dbReference>
<dbReference type="InterPro" id="IPR010923">
    <property type="entry name" value="T(6)A37_SUA5"/>
</dbReference>
<evidence type="ECO:0000256" key="10">
    <source>
        <dbReference type="ARBA" id="ARBA00022840"/>
    </source>
</evidence>
<keyword evidence="10 13" id="KW-0067">ATP-binding</keyword>
<comment type="catalytic activity">
    <reaction evidence="12 13">
        <text>L-threonine + hydrogencarbonate + ATP = L-threonylcarbamoyladenylate + diphosphate + H2O</text>
        <dbReference type="Rhea" id="RHEA:36407"/>
        <dbReference type="ChEBI" id="CHEBI:15377"/>
        <dbReference type="ChEBI" id="CHEBI:17544"/>
        <dbReference type="ChEBI" id="CHEBI:30616"/>
        <dbReference type="ChEBI" id="CHEBI:33019"/>
        <dbReference type="ChEBI" id="CHEBI:57926"/>
        <dbReference type="ChEBI" id="CHEBI:73682"/>
        <dbReference type="EC" id="2.7.7.87"/>
    </reaction>
</comment>
<dbReference type="GO" id="GO:0008033">
    <property type="term" value="P:tRNA processing"/>
    <property type="evidence" value="ECO:0007669"/>
    <property type="project" value="UniProtKB-KW"/>
</dbReference>
<accession>A0A1I4YJV5</accession>
<evidence type="ECO:0000256" key="2">
    <source>
        <dbReference type="ARBA" id="ARBA00007663"/>
    </source>
</evidence>
<reference evidence="16 17" key="1">
    <citation type="submission" date="2016-10" db="EMBL/GenBank/DDBJ databases">
        <authorList>
            <person name="de Groot N.N."/>
        </authorList>
    </citation>
    <scope>NUCLEOTIDE SEQUENCE [LARGE SCALE GENOMIC DNA]</scope>
    <source>
        <strain evidence="16 17">CGMCC 1.7659</strain>
    </source>
</reference>
<feature type="binding site" evidence="14">
    <location>
        <position position="224"/>
    </location>
    <ligand>
        <name>ATP</name>
        <dbReference type="ChEBI" id="CHEBI:30616"/>
    </ligand>
</feature>
<evidence type="ECO:0000256" key="4">
    <source>
        <dbReference type="ARBA" id="ARBA00015492"/>
    </source>
</evidence>
<feature type="binding site" evidence="14">
    <location>
        <position position="111"/>
    </location>
    <ligand>
        <name>ATP</name>
        <dbReference type="ChEBI" id="CHEBI:30616"/>
    </ligand>
</feature>
<dbReference type="GO" id="GO:0000049">
    <property type="term" value="F:tRNA binding"/>
    <property type="evidence" value="ECO:0007669"/>
    <property type="project" value="TreeGrafter"/>
</dbReference>
<evidence type="ECO:0000259" key="15">
    <source>
        <dbReference type="PROSITE" id="PS51163"/>
    </source>
</evidence>
<dbReference type="Pfam" id="PF01300">
    <property type="entry name" value="Sua5_yciO_yrdC"/>
    <property type="match status" value="1"/>
</dbReference>
<keyword evidence="6 13" id="KW-0808">Transferase</keyword>
<feature type="domain" description="YrdC-like" evidence="15">
    <location>
        <begin position="7"/>
        <end position="193"/>
    </location>
</feature>
<dbReference type="GO" id="GO:0006450">
    <property type="term" value="P:regulation of translational fidelity"/>
    <property type="evidence" value="ECO:0007669"/>
    <property type="project" value="TreeGrafter"/>
</dbReference>
<evidence type="ECO:0000256" key="9">
    <source>
        <dbReference type="ARBA" id="ARBA00022741"/>
    </source>
</evidence>
<feature type="binding site" evidence="14">
    <location>
        <position position="189"/>
    </location>
    <ligand>
        <name>ATP</name>
        <dbReference type="ChEBI" id="CHEBI:30616"/>
    </ligand>
</feature>
<comment type="function">
    <text evidence="13">Required for the formation of a threonylcarbamoyl group on adenosine at position 37 (t(6)A37) in tRNAs that read codons beginning with adenine.</text>
</comment>
<keyword evidence="9 13" id="KW-0547">Nucleotide-binding</keyword>
<dbReference type="GO" id="GO:0005524">
    <property type="term" value="F:ATP binding"/>
    <property type="evidence" value="ECO:0007669"/>
    <property type="project" value="UniProtKB-UniRule"/>
</dbReference>
<protein>
    <recommendedName>
        <fullName evidence="4 13">Threonylcarbamoyl-AMP synthase</fullName>
        <shortName evidence="13">TC-AMP synthase</shortName>
        <ecNumber evidence="3 13">2.7.7.87</ecNumber>
    </recommendedName>
    <alternativeName>
        <fullName evidence="11 13">L-threonylcarbamoyladenylate synthase</fullName>
    </alternativeName>
</protein>
<dbReference type="SUPFAM" id="SSF55821">
    <property type="entry name" value="YrdC/RibB"/>
    <property type="match status" value="1"/>
</dbReference>
<dbReference type="STRING" id="578942.SAMN05216289_1189"/>
<feature type="binding site" evidence="14">
    <location>
        <position position="115"/>
    </location>
    <ligand>
        <name>L-threonine</name>
        <dbReference type="ChEBI" id="CHEBI:57926"/>
    </ligand>
</feature>
<dbReference type="Proteomes" id="UP000198575">
    <property type="component" value="Unassembled WGS sequence"/>
</dbReference>
<dbReference type="InterPro" id="IPR017945">
    <property type="entry name" value="DHBP_synth_RibB-like_a/b_dom"/>
</dbReference>
<dbReference type="PIRSF" id="PIRSF004930">
    <property type="entry name" value="Tln_factor_SUA5"/>
    <property type="match status" value="1"/>
</dbReference>
<keyword evidence="8 13" id="KW-0548">Nucleotidyltransferase</keyword>
<evidence type="ECO:0000256" key="11">
    <source>
        <dbReference type="ARBA" id="ARBA00029774"/>
    </source>
</evidence>
<keyword evidence="5 13" id="KW-0963">Cytoplasm</keyword>
<sequence length="327" mass="34503">MSSTPPDEPARQAADVLRRGGLVALPTETVYGLAGDARNAEAVAKIFAAKGRPVDHPLIVHLGDKAKLTEWARDIPDAAWRLAEAFWPGPLTLVLRKAPGVLDAVTGGMDTVALRVPGHPLALRVLELFGGGVAAPSANRYGSVSPTTAADVREELGDRVDLILDGGPCDVGIESTIVDLSGEDICLLRPGLITAEDLQRVAAEPVTSRPKAGVRSPGLKDSHYAPRARVLLASMDDADGEIERWRASGHRVGLLSARRPAALAPSVPWLDLGEDVFEQARVLYHHLREADHLGLEVLVAVPPVETGPGRALCDRLRRAAGLGSGGA</sequence>
<evidence type="ECO:0000256" key="12">
    <source>
        <dbReference type="ARBA" id="ARBA00048366"/>
    </source>
</evidence>
<dbReference type="GO" id="GO:0005737">
    <property type="term" value="C:cytoplasm"/>
    <property type="evidence" value="ECO:0007669"/>
    <property type="project" value="UniProtKB-SubCell"/>
</dbReference>
<proteinExistence type="inferred from homology"/>
<dbReference type="NCBIfam" id="TIGR00057">
    <property type="entry name" value="L-threonylcarbamoyladenylate synthase"/>
    <property type="match status" value="1"/>
</dbReference>
<evidence type="ECO:0000256" key="3">
    <source>
        <dbReference type="ARBA" id="ARBA00012584"/>
    </source>
</evidence>
<evidence type="ECO:0000256" key="7">
    <source>
        <dbReference type="ARBA" id="ARBA00022694"/>
    </source>
</evidence>
<dbReference type="PANTHER" id="PTHR17490:SF16">
    <property type="entry name" value="THREONYLCARBAMOYL-AMP SYNTHASE"/>
    <property type="match status" value="1"/>
</dbReference>
<dbReference type="Pfam" id="PF03481">
    <property type="entry name" value="Sua5_C"/>
    <property type="match status" value="1"/>
</dbReference>
<keyword evidence="7 13" id="KW-0819">tRNA processing</keyword>
<keyword evidence="17" id="KW-1185">Reference proteome</keyword>
<evidence type="ECO:0000256" key="8">
    <source>
        <dbReference type="ARBA" id="ARBA00022695"/>
    </source>
</evidence>